<evidence type="ECO:0000256" key="1">
    <source>
        <dbReference type="ARBA" id="ARBA00022737"/>
    </source>
</evidence>
<feature type="repeat" description="ANK" evidence="3">
    <location>
        <begin position="298"/>
        <end position="330"/>
    </location>
</feature>
<dbReference type="EMBL" id="JAKMXF010000302">
    <property type="protein sequence ID" value="KAI6651579.1"/>
    <property type="molecule type" value="Genomic_DNA"/>
</dbReference>
<reference evidence="5 6" key="1">
    <citation type="journal article" date="2023" name="BMC Biol.">
        <title>The compact genome of the sponge Oopsacas minuta (Hexactinellida) is lacking key metazoan core genes.</title>
        <authorList>
            <person name="Santini S."/>
            <person name="Schenkelaars Q."/>
            <person name="Jourda C."/>
            <person name="Duchesne M."/>
            <person name="Belahbib H."/>
            <person name="Rocher C."/>
            <person name="Selva M."/>
            <person name="Riesgo A."/>
            <person name="Vervoort M."/>
            <person name="Leys S.P."/>
            <person name="Kodjabachian L."/>
            <person name="Le Bivic A."/>
            <person name="Borchiellini C."/>
            <person name="Claverie J.M."/>
            <person name="Renard E."/>
        </authorList>
    </citation>
    <scope>NUCLEOTIDE SEQUENCE [LARGE SCALE GENOMIC DNA]</scope>
    <source>
        <strain evidence="5">SPO-2</strain>
    </source>
</reference>
<dbReference type="Proteomes" id="UP001165289">
    <property type="component" value="Unassembled WGS sequence"/>
</dbReference>
<evidence type="ECO:0000256" key="3">
    <source>
        <dbReference type="PROSITE-ProRule" id="PRU00023"/>
    </source>
</evidence>
<dbReference type="Pfam" id="PF13637">
    <property type="entry name" value="Ank_4"/>
    <property type="match status" value="1"/>
</dbReference>
<dbReference type="AlphaFoldDB" id="A0AAV7JSW2"/>
<proteinExistence type="predicted"/>
<name>A0AAV7JSW2_9METZ</name>
<evidence type="ECO:0000313" key="5">
    <source>
        <dbReference type="EMBL" id="KAI6651579.1"/>
    </source>
</evidence>
<evidence type="ECO:0000256" key="4">
    <source>
        <dbReference type="SAM" id="MobiDB-lite"/>
    </source>
</evidence>
<keyword evidence="6" id="KW-1185">Reference proteome</keyword>
<accession>A0AAV7JSW2</accession>
<dbReference type="PROSITE" id="PS50088">
    <property type="entry name" value="ANK_REPEAT"/>
    <property type="match status" value="4"/>
</dbReference>
<feature type="repeat" description="ANK" evidence="3">
    <location>
        <begin position="232"/>
        <end position="264"/>
    </location>
</feature>
<gene>
    <name evidence="5" type="ORF">LOD99_4830</name>
</gene>
<dbReference type="SUPFAM" id="SSF48403">
    <property type="entry name" value="Ankyrin repeat"/>
    <property type="match status" value="1"/>
</dbReference>
<dbReference type="InterPro" id="IPR002110">
    <property type="entry name" value="Ankyrin_rpt"/>
</dbReference>
<dbReference type="InterPro" id="IPR050776">
    <property type="entry name" value="Ank_Repeat/CDKN_Inhibitor"/>
</dbReference>
<dbReference type="Pfam" id="PF12796">
    <property type="entry name" value="Ank_2"/>
    <property type="match status" value="2"/>
</dbReference>
<feature type="repeat" description="ANK" evidence="3">
    <location>
        <begin position="265"/>
        <end position="297"/>
    </location>
</feature>
<comment type="caution">
    <text evidence="5">The sequence shown here is derived from an EMBL/GenBank/DDBJ whole genome shotgun (WGS) entry which is preliminary data.</text>
</comment>
<dbReference type="Gene3D" id="1.25.40.20">
    <property type="entry name" value="Ankyrin repeat-containing domain"/>
    <property type="match status" value="2"/>
</dbReference>
<keyword evidence="2 3" id="KW-0040">ANK repeat</keyword>
<evidence type="ECO:0000313" key="6">
    <source>
        <dbReference type="Proteomes" id="UP001165289"/>
    </source>
</evidence>
<keyword evidence="1" id="KW-0677">Repeat</keyword>
<dbReference type="PROSITE" id="PS50297">
    <property type="entry name" value="ANK_REP_REGION"/>
    <property type="match status" value="2"/>
</dbReference>
<dbReference type="SMART" id="SM00248">
    <property type="entry name" value="ANK"/>
    <property type="match status" value="9"/>
</dbReference>
<dbReference type="PANTHER" id="PTHR24201:SF2">
    <property type="entry name" value="ANKYRIN REPEAT DOMAIN-CONTAINING PROTEIN 42"/>
    <property type="match status" value="1"/>
</dbReference>
<feature type="region of interest" description="Disordered" evidence="4">
    <location>
        <begin position="472"/>
        <end position="492"/>
    </location>
</feature>
<protein>
    <submittedName>
        <fullName evidence="5">Serine/threonine-protein phosphatase 6 regulatory ankyrin repeat subunit A-like</fullName>
    </submittedName>
</protein>
<organism evidence="5 6">
    <name type="scientific">Oopsacas minuta</name>
    <dbReference type="NCBI Taxonomy" id="111878"/>
    <lineage>
        <taxon>Eukaryota</taxon>
        <taxon>Metazoa</taxon>
        <taxon>Porifera</taxon>
        <taxon>Hexactinellida</taxon>
        <taxon>Hexasterophora</taxon>
        <taxon>Lyssacinosida</taxon>
        <taxon>Leucopsacidae</taxon>
        <taxon>Oopsacas</taxon>
    </lineage>
</organism>
<feature type="repeat" description="ANK" evidence="3">
    <location>
        <begin position="132"/>
        <end position="164"/>
    </location>
</feature>
<sequence length="511" mass="56293">MATRSHSSAISSIENYKTHSGSDFFLDSQSETCYSGQTSLEDDTSNAMISEFTACETFVTSCFDAPSPPPSSNISRQTSDPISQQKSIDCQLVSDSKFEDSPLGAAILSNKELLVKKLLATVQLDRNMTYYQGKTALHIACMLGNKSIVEVLLHVGWRPDAPSKQLRTPLHEATIAGHHQLFSLLVEKESVELNAKDKYGYTATHLAALHGETRCLFQLVEMECDTSLEDTCGRLPSHLAASRGHLETLEALSECGFDIDGEDYQGRLPAHYAAESGSLDCLKFMSTHGIDLLSVDSIGWEPIHQAAATNQLECLKFFTKHGSKISDRDKRGRNVAHIAALNASVQCLHWILERIGNSNIRDANQNTLAHLAAFKGSSECLYCIMQHGGDMTARNLQYLTPLEIAKNNGKVIYWEKGLSGEIQCTYCKENMLETSKKDNTKSVGIHASIETETKQLFSVKVLLSEKNCGGKTKLGKPRIPQGHKGPSKIKDTLNQNDYKRDMAALFYGSTL</sequence>
<evidence type="ECO:0000256" key="2">
    <source>
        <dbReference type="ARBA" id="ARBA00023043"/>
    </source>
</evidence>
<dbReference type="Pfam" id="PF00023">
    <property type="entry name" value="Ank"/>
    <property type="match status" value="1"/>
</dbReference>
<dbReference type="InterPro" id="IPR036770">
    <property type="entry name" value="Ankyrin_rpt-contain_sf"/>
</dbReference>
<dbReference type="PANTHER" id="PTHR24201">
    <property type="entry name" value="ANK_REP_REGION DOMAIN-CONTAINING PROTEIN"/>
    <property type="match status" value="1"/>
</dbReference>